<reference evidence="5" key="2">
    <citation type="journal article" date="2021" name="PeerJ">
        <title>Extensive microbial diversity within the chicken gut microbiome revealed by metagenomics and culture.</title>
        <authorList>
            <person name="Gilroy R."/>
            <person name="Ravi A."/>
            <person name="Getino M."/>
            <person name="Pursley I."/>
            <person name="Horton D.L."/>
            <person name="Alikhan N.F."/>
            <person name="Baker D."/>
            <person name="Gharbi K."/>
            <person name="Hall N."/>
            <person name="Watson M."/>
            <person name="Adriaenssens E.M."/>
            <person name="Foster-Nyarko E."/>
            <person name="Jarju S."/>
            <person name="Secka A."/>
            <person name="Antonio M."/>
            <person name="Oren A."/>
            <person name="Chaudhuri R.R."/>
            <person name="La Ragione R."/>
            <person name="Hildebrand F."/>
            <person name="Pallen M.J."/>
        </authorList>
    </citation>
    <scope>NUCLEOTIDE SEQUENCE</scope>
    <source>
        <strain evidence="5">B1-13419</strain>
    </source>
</reference>
<dbReference type="SUPFAM" id="SSF53901">
    <property type="entry name" value="Thiolase-like"/>
    <property type="match status" value="1"/>
</dbReference>
<dbReference type="PANTHER" id="PTHR11712:SF320">
    <property type="entry name" value="BETA-KETOACYL SYNTHASE"/>
    <property type="match status" value="1"/>
</dbReference>
<dbReference type="GO" id="GO:0006633">
    <property type="term" value="P:fatty acid biosynthetic process"/>
    <property type="evidence" value="ECO:0007669"/>
    <property type="project" value="InterPro"/>
</dbReference>
<dbReference type="PROSITE" id="PS52004">
    <property type="entry name" value="KS3_2"/>
    <property type="match status" value="1"/>
</dbReference>
<dbReference type="Pfam" id="PF00109">
    <property type="entry name" value="ketoacyl-synt"/>
    <property type="match status" value="1"/>
</dbReference>
<dbReference type="InterPro" id="IPR000794">
    <property type="entry name" value="Beta-ketoacyl_synthase"/>
</dbReference>
<gene>
    <name evidence="5" type="ORF">IAB91_07610</name>
</gene>
<evidence type="ECO:0000313" key="6">
    <source>
        <dbReference type="Proteomes" id="UP000823757"/>
    </source>
</evidence>
<dbReference type="InterPro" id="IPR018201">
    <property type="entry name" value="Ketoacyl_synth_AS"/>
</dbReference>
<dbReference type="EMBL" id="JADIMD010000116">
    <property type="protein sequence ID" value="MBO8475138.1"/>
    <property type="molecule type" value="Genomic_DNA"/>
</dbReference>
<dbReference type="Pfam" id="PF02801">
    <property type="entry name" value="Ketoacyl-synt_C"/>
    <property type="match status" value="1"/>
</dbReference>
<evidence type="ECO:0000256" key="1">
    <source>
        <dbReference type="ARBA" id="ARBA00008467"/>
    </source>
</evidence>
<dbReference type="CDD" id="cd00834">
    <property type="entry name" value="KAS_I_II"/>
    <property type="match status" value="1"/>
</dbReference>
<keyword evidence="2 3" id="KW-0808">Transferase</keyword>
<protein>
    <submittedName>
        <fullName evidence="5">Beta-ketoacyl-[acyl-carrier-protein] synthase family protein</fullName>
    </submittedName>
</protein>
<dbReference type="InterPro" id="IPR016039">
    <property type="entry name" value="Thiolase-like"/>
</dbReference>
<comment type="caution">
    <text evidence="5">The sequence shown here is derived from an EMBL/GenBank/DDBJ whole genome shotgun (WGS) entry which is preliminary data.</text>
</comment>
<dbReference type="PROSITE" id="PS00606">
    <property type="entry name" value="KS3_1"/>
    <property type="match status" value="1"/>
</dbReference>
<dbReference type="InterPro" id="IPR014030">
    <property type="entry name" value="Ketoacyl_synth_N"/>
</dbReference>
<sequence>MKRKILVTGLGAVSAAGLTVEENIRTLSSGTSAVRPEPALLRTRLAVPVGEVGVGNARLKECLGIAYDVPVTRTALLALLAAREAVEDAGLDSSALSGGRTGFILGTSVGGMDLTEDFYEDFRHDCEAGGDIRMIRMHDCGASTDFVAKRLGIKGFTITVSTACSSAGNAIMLGARMISAGLLDTVIAGGADALSRFTMNGFNSLRILSASLCRPFDISRDGLNLGEGAGFMVLQSASSLHGGSVPYCELSGWAGTDEAYHQTGSSADGEGAFDSMSQALEKAGLEPSMIDYVNTHGTGTPGNDLAEGTAIHRLFGAEARYGSFKGYIGHTLAASEGIEAVFCAVMLKENRLWPSLGFSDIDPAIGTGPYMASGEGISLKHIVSNSFGFGGNNSSLVFSKTDDSNVG</sequence>
<accession>A0A9D9IP19</accession>
<evidence type="ECO:0000256" key="3">
    <source>
        <dbReference type="RuleBase" id="RU003694"/>
    </source>
</evidence>
<dbReference type="InterPro" id="IPR020841">
    <property type="entry name" value="PKS_Beta-ketoAc_synthase_dom"/>
</dbReference>
<dbReference type="PANTHER" id="PTHR11712">
    <property type="entry name" value="POLYKETIDE SYNTHASE-RELATED"/>
    <property type="match status" value="1"/>
</dbReference>
<dbReference type="SMART" id="SM00825">
    <property type="entry name" value="PKS_KS"/>
    <property type="match status" value="1"/>
</dbReference>
<dbReference type="AlphaFoldDB" id="A0A9D9IP19"/>
<dbReference type="GO" id="GO:0005829">
    <property type="term" value="C:cytosol"/>
    <property type="evidence" value="ECO:0007669"/>
    <property type="project" value="TreeGrafter"/>
</dbReference>
<reference evidence="5" key="1">
    <citation type="submission" date="2020-10" db="EMBL/GenBank/DDBJ databases">
        <authorList>
            <person name="Gilroy R."/>
        </authorList>
    </citation>
    <scope>NUCLEOTIDE SEQUENCE</scope>
    <source>
        <strain evidence="5">B1-13419</strain>
    </source>
</reference>
<evidence type="ECO:0000313" key="5">
    <source>
        <dbReference type="EMBL" id="MBO8475138.1"/>
    </source>
</evidence>
<organism evidence="5 6">
    <name type="scientific">Candidatus Cryptobacteroides faecigallinarum</name>
    <dbReference type="NCBI Taxonomy" id="2840763"/>
    <lineage>
        <taxon>Bacteria</taxon>
        <taxon>Pseudomonadati</taxon>
        <taxon>Bacteroidota</taxon>
        <taxon>Bacteroidia</taxon>
        <taxon>Bacteroidales</taxon>
        <taxon>Candidatus Cryptobacteroides</taxon>
    </lineage>
</organism>
<dbReference type="Proteomes" id="UP000823757">
    <property type="component" value="Unassembled WGS sequence"/>
</dbReference>
<dbReference type="GO" id="GO:0004315">
    <property type="term" value="F:3-oxoacyl-[acyl-carrier-protein] synthase activity"/>
    <property type="evidence" value="ECO:0007669"/>
    <property type="project" value="InterPro"/>
</dbReference>
<evidence type="ECO:0000256" key="2">
    <source>
        <dbReference type="ARBA" id="ARBA00022679"/>
    </source>
</evidence>
<comment type="similarity">
    <text evidence="1 3">Belongs to the thiolase-like superfamily. Beta-ketoacyl-ACP synthases family.</text>
</comment>
<dbReference type="InterPro" id="IPR014031">
    <property type="entry name" value="Ketoacyl_synth_C"/>
</dbReference>
<feature type="domain" description="Ketosynthase family 3 (KS3)" evidence="4">
    <location>
        <begin position="2"/>
        <end position="400"/>
    </location>
</feature>
<name>A0A9D9IP19_9BACT</name>
<proteinExistence type="inferred from homology"/>
<dbReference type="Gene3D" id="3.40.47.10">
    <property type="match status" value="2"/>
</dbReference>
<evidence type="ECO:0000259" key="4">
    <source>
        <dbReference type="PROSITE" id="PS52004"/>
    </source>
</evidence>